<dbReference type="PANTHER" id="PTHR47633">
    <property type="entry name" value="IMMUNOGLOBULIN"/>
    <property type="match status" value="1"/>
</dbReference>
<feature type="domain" description="Ig-like" evidence="1">
    <location>
        <begin position="103"/>
        <end position="191"/>
    </location>
</feature>
<feature type="domain" description="Ig-like" evidence="1">
    <location>
        <begin position="2792"/>
        <end position="2882"/>
    </location>
</feature>
<protein>
    <submittedName>
        <fullName evidence="3">Titin-like</fullName>
    </submittedName>
</protein>
<evidence type="ECO:0000259" key="1">
    <source>
        <dbReference type="PROSITE" id="PS50835"/>
    </source>
</evidence>
<keyword evidence="2" id="KW-1185">Reference proteome</keyword>
<feature type="domain" description="Ig-like" evidence="1">
    <location>
        <begin position="734"/>
        <end position="825"/>
    </location>
</feature>
<accession>A0ABM1DVW6</accession>
<dbReference type="Gene3D" id="2.60.40.10">
    <property type="entry name" value="Immunoglobulins"/>
    <property type="match status" value="30"/>
</dbReference>
<dbReference type="InterPro" id="IPR003599">
    <property type="entry name" value="Ig_sub"/>
</dbReference>
<feature type="domain" description="Ig-like" evidence="1">
    <location>
        <begin position="1033"/>
        <end position="1123"/>
    </location>
</feature>
<dbReference type="Pfam" id="PF07679">
    <property type="entry name" value="I-set"/>
    <property type="match status" value="30"/>
</dbReference>
<feature type="domain" description="Ig-like" evidence="1">
    <location>
        <begin position="3269"/>
        <end position="3379"/>
    </location>
</feature>
<feature type="domain" description="Ig-like" evidence="1">
    <location>
        <begin position="2250"/>
        <end position="2341"/>
    </location>
</feature>
<feature type="domain" description="Ig-like" evidence="1">
    <location>
        <begin position="933"/>
        <end position="1026"/>
    </location>
</feature>
<feature type="domain" description="Ig-like" evidence="1">
    <location>
        <begin position="3489"/>
        <end position="3579"/>
    </location>
</feature>
<feature type="domain" description="Ig-like" evidence="1">
    <location>
        <begin position="2892"/>
        <end position="2983"/>
    </location>
</feature>
<feature type="domain" description="Ig-like" evidence="1">
    <location>
        <begin position="1335"/>
        <end position="1426"/>
    </location>
</feature>
<feature type="domain" description="Ig-like" evidence="1">
    <location>
        <begin position="1702"/>
        <end position="1793"/>
    </location>
</feature>
<name>A0ABM1DVW6_PRICU</name>
<feature type="domain" description="Ig-like" evidence="1">
    <location>
        <begin position="1568"/>
        <end position="1659"/>
    </location>
</feature>
<feature type="domain" description="Ig-like" evidence="1">
    <location>
        <begin position="633"/>
        <end position="724"/>
    </location>
</feature>
<dbReference type="RefSeq" id="XP_014664087.1">
    <property type="nucleotide sequence ID" value="XM_014808601.1"/>
</dbReference>
<feature type="domain" description="Ig-like" evidence="1">
    <location>
        <begin position="2515"/>
        <end position="2606"/>
    </location>
</feature>
<feature type="domain" description="Ig-like" evidence="1">
    <location>
        <begin position="2112"/>
        <end position="2202"/>
    </location>
</feature>
<dbReference type="InterPro" id="IPR013783">
    <property type="entry name" value="Ig-like_fold"/>
</dbReference>
<dbReference type="Proteomes" id="UP000695022">
    <property type="component" value="Unplaced"/>
</dbReference>
<sequence>MLGPGFAKVPGDVECREGQLVRFDCRVTGRPYPDVEWYHNDVLVSDDAAHKVTVNEYGVHSLLIFAADVRDAGSYICVARNPMGESSFSVKLTVVPRERVMPPKFVEHFPSVRANEGEHVTFHCRAVGEPTPTLTWHKDGIQIVPSRDIQIDSHDGTSMLVMPRCRRDDAAWYECTAINVAGSVTTRGKLDVHVDHKPVEYREIYLPTGKVKPRGPGDSGETIWLKPVEMARYERRESHEDIRLKEVRHTQQREVTSTERDWEEKNVYPFWQKKPVVETRRETIYLKPTKFEHHAEDEQGETIWLKPVARERYIVTEPEPEVHVPAPAPRPLFLTQLNNISRLPERQRAVFECQVEPVSEPSLRILWYANGKPITQGPRFQMEISPSGMVRLTITEAYVEDSGVYTCKATTSSGEAYTSATLRVESVATRPTLVQGLKDLSNLKEGDSAHFEVHFTPADDKDIIVEWFHNGKPIPVGGRFITGQRPGVATLDISPVLPEDSGVITCRITNKGGSVTSSANMHCAPTDIGNRPVFINPLNNQLGLKEGGLAHFEARVEPHHDPKLKVEWFCNGAPLKIGSRFKPLFDFGFVALDICPVYPEDSAIYVCKATNEYGQATTSATLECFGEEGTKRPVFVSQLNDLPGMQEGQAAHFECRVEPANDPTLRAEWFHDGKPIVNGPRHRTNLEFGLASLDINPLVPGDAGVYICKVTNEYGSSNTSGSMHVLPKVQPKPPTFVSTLRAQTADEGKKVIFECRYEPARDHVTIQWYHNGQPIPVGARFKTKQDFGVAVLEINPVHLEDSGVYSCHITTEWGDDDTSASLTVNEKLEGKAPVFISPLNNQMGIVEGKLAHFEARVEPHQDPKLKVEWFCNGRPLKVGSRFRPLFDFGFVALDISPCYLEDNGEYVCRAYNDYGEAFSTCILECIDDSARRPRITGPLNHLPNMLEDMSAHFECRAEPGTDETLRAEWFHDGLPIVDGPRHRTKLEHGVATLDISPLGRGDSGVYTCKFTNQYGTTQTSASMRVDAKVQPKPPVFVSPLHAQTADEGKSVRFECHFTPKDAPVKVEWFLNGEPIPHGSRYRTSQDFGVAALEISPVHKEDSGLITCQITTEWGSAQTSAQLTCAPKETTGNKPVFINPLNNQLGIIDGKLAHFEARVEPHQDPKLRVEWFHNGFPLKIGTRFRPLFDFGFVALDISPCYTEDSGVYTCRAWNDYGEAIATATLEVISDQGTRRPVFVSALNHLPGMKEGMAAHFQCKVEPANDPTLRAEWFHDGVPIVDGPRHRTSLEFGIATLDINPLVPADAGMYVCKVTNDFGTAQSSATMGVEPKERPQPPVFVSPIQARTIREGYPCRFEARYEPARDPGVRVEWFHDGQPIPVGTRFRPSTDFGIAALDIKPTEVEDTGTYTCQVTNDYGQAQSSAPLQCTAKKTGMRPKFLTPLRPQHGLMQGKTAHFECRLEPTDDPILRVEWYHNGQPLKTGSRFRPLHDFGFVALDINPVYPEDSGEYICRAVNDYGEDHNRTTLECMGDRPIDWTTQHPEGLTQLRHLEQPRRLRPSEERTTGRAPVFTSKLRDVPHVAEGSGAHFEARLEPANDPDLVVEWFFDGEPLKTGHRFRTIHDFGFVVLDILYVYPEDTGEYVCKATNKYGQATTTAQLGCRGKSGISYESQHPEGLQQIKYLEHPKDSRKDWPEEVKSTQKPQFVTQLRDLPNAKESQGVHFEARLEPHNDPNMQIEWYHNGKPLEHGHRFRPMHDFGYVVLDILYVYPEDSGEYVCRAVNNVGEDQTRAVLHVQDKAGIVYTSGLPDEAQIVEKIQNLEEYGRQRARKPFEADLLYPKPVFTTHIKDVANLVERQKAHFEARLEPANDPDLKVEWYFNGKPLEAANRITPYHDFGFVALDIGDTKDDDSGVYMCRAWNKAGEAFTTASLRVHPLKGLILETQLPDSKAADEIDQLEAYQAQKARRPTWGEAEPAWPRPTFTTPLQPSVDLVEGSRLHVEGRLVPIGDPNMKVEWYKNGVPLDYGNRINTMNDFGYVALDIFPAIPEDEGVYTCRAVNKAGEATSGSTVRCQPKESMYLHTIHPEGLQAIQRLESYQRRPVRESPERLGQKPIFITQIPNIECSENQRSFFECQLEPATDPKMKVEWFFNGQPLVAGHRFKPTHDFGYVTLEILYTNPEDSGVYVCRATNDMGEAVTSATLHCTGKKSIYLDTTHPAGPQAIEELKDLEDLAARRAIHEIWVPEEHKQKPVFVTQVQNIDNLREGDSAAFEARLEPTNDPKMQVEWYRNGEPLPSGTRFTTMHDFGYVRADIATVYPEDEGLYVCRAFNEVGEAFTSATLKCAGKPSIYGETMFPEGLDKIRQLEDKPERVRHVPEEFYRKPVWTTPLENVDNLVEGGVAHLSGRVEPLNDPNLKVEWYFNGEPLVAGTRYSTTFDFGYAGLDINNVQPEHTGVYMARAYNAVGEALTTATVKCAGMPSIYTGPLHPEGLDQIQMLEADKEPQARYVPETAKEPPRFLTQLQHLPNLVEGDHAHFEARLVPINDPELVVEWYHDGQPVEAASRVKMIHDFGFVVLEIEGVNPEDSGEYVCRAYNPQGEDTTTGSLTAQPKSAIVTSTNLPEHQRLVEKIKEMEDDSALRFAREPSAEKELQPPKFITELQTYLDLTEGESVHLEARLEPLNDPTLEVEWFFNGEPLEASHRFRTIHDFGFVVLEVQFLLPEYTGEYMCRARNPAGEDMTKCELKIAPKLSILSQTNLPDQQRIADKINDLEASLAPGPSMPGEGEFVPREPPRFITQPDNVDIHENDSAHFEARLEPINDPTVQIEWFLNNEPLEASHRHKGIHDFGFVILDISNCFPRDTGEYVCRAWNDIGEDFARATLKCGDDLTGQPPWFTQELMPIEGLNEGDSGHFEGRVEPSKDPDLRTEWFFNGKPVRSGHRFKTILDFGFTILDINPVYPEDQGEYVCRVYNKYGEAFSRAPLSCSGKRNVIYDTQLPPGMEEAMNKIQDLDNAPKYPGPAAPEEVAGQPPEFIVPLNDITDLTEGDSCHNEARVIPVGDPDLYVEWFFNGEPLTIGSRFKTVFDFGFVTIDISPVYDEDTGEYKCVATNKYGQAETKAIIKCTPKTALLMDTQLPESMRAGMQKIKDLEDAMDRPKHPEEPADAGEPPKFIVPLTSPVVTEGAPAHLEARLVPIGDPTMRVHWFRNGEPFNLGTRLTTMYDFGLVWLDINPAWPEDVAEYTCVAINKWGQDQTTGNLSVTPIQEVGEPPKFVTQLPTVDVPEGDVTHLEAKLIPVGDPTMRVTWFFNGEPLHVAGLDYLRKRCYMKRLRQWGSRFVTEYDIGLVKLDVSPTWPEDVGEYKCVATNRWGQDETVGAVNIIPAVEKGEPPKFVTQLPTPEVMEGQPTHLEAQLVPVNDPTMNVQWFFKGEPLISGTKYIPKYDFGLVELDITQTWPEDVGEYKCVAVNKWGMDETAGGLNVKPSPERGEPPKFTTQLQRPVVPENTPAHLDAKLIPINDPTMVVAWFFNGKPLPTGTKYRTNLDFGHVEMDITQTWPEDVGEYKCVAVNKYGRDETTGGLALMPSPERGEPPKFRRNSNDLVSIVGLIYHNHNEEEIRNVTLKGNNK</sequence>
<gene>
    <name evidence="3" type="primary">LOC106806603</name>
</gene>
<feature type="domain" description="Ig-like" evidence="1">
    <location>
        <begin position="833"/>
        <end position="919"/>
    </location>
</feature>
<feature type="domain" description="Ig-like" evidence="1">
    <location>
        <begin position="532"/>
        <end position="623"/>
    </location>
</feature>
<dbReference type="PANTHER" id="PTHR47633:SF4">
    <property type="entry name" value="MYOPALLADIN ISOFORM X1"/>
    <property type="match status" value="1"/>
</dbReference>
<dbReference type="InterPro" id="IPR007110">
    <property type="entry name" value="Ig-like_dom"/>
</dbReference>
<feature type="domain" description="Ig-like" evidence="1">
    <location>
        <begin position="331"/>
        <end position="423"/>
    </location>
</feature>
<dbReference type="InterPro" id="IPR003598">
    <property type="entry name" value="Ig_sub2"/>
</dbReference>
<reference evidence="3" key="1">
    <citation type="submission" date="2025-08" db="UniProtKB">
        <authorList>
            <consortium name="RefSeq"/>
        </authorList>
    </citation>
    <scope>IDENTIFICATION</scope>
</reference>
<feature type="domain" description="Ig-like" evidence="1">
    <location>
        <begin position="431"/>
        <end position="522"/>
    </location>
</feature>
<feature type="domain" description="Ig-like" evidence="1">
    <location>
        <begin position="1436"/>
        <end position="1527"/>
    </location>
</feature>
<dbReference type="CDD" id="cd00096">
    <property type="entry name" value="Ig"/>
    <property type="match status" value="9"/>
</dbReference>
<feature type="domain" description="Ig-like" evidence="1">
    <location>
        <begin position="3388"/>
        <end position="3480"/>
    </location>
</feature>
<evidence type="ECO:0000313" key="2">
    <source>
        <dbReference type="Proteomes" id="UP000695022"/>
    </source>
</evidence>
<proteinExistence type="predicted"/>
<dbReference type="PROSITE" id="PS50835">
    <property type="entry name" value="IG_LIKE"/>
    <property type="match status" value="30"/>
</dbReference>
<feature type="domain" description="Ig-like" evidence="1">
    <location>
        <begin position="3047"/>
        <end position="3121"/>
    </location>
</feature>
<feature type="domain" description="Ig-like" evidence="1">
    <location>
        <begin position="4"/>
        <end position="93"/>
    </location>
</feature>
<dbReference type="SUPFAM" id="SSF48726">
    <property type="entry name" value="Immunoglobulin"/>
    <property type="match status" value="30"/>
</dbReference>
<feature type="domain" description="Ig-like" evidence="1">
    <location>
        <begin position="1979"/>
        <end position="2070"/>
    </location>
</feature>
<feature type="domain" description="Ig-like" evidence="1">
    <location>
        <begin position="2653"/>
        <end position="2746"/>
    </location>
</feature>
<dbReference type="InterPro" id="IPR036179">
    <property type="entry name" value="Ig-like_dom_sf"/>
</dbReference>
<feature type="domain" description="Ig-like" evidence="1">
    <location>
        <begin position="1134"/>
        <end position="1225"/>
    </location>
</feature>
<dbReference type="InterPro" id="IPR013098">
    <property type="entry name" value="Ig_I-set"/>
</dbReference>
<dbReference type="GeneID" id="106806603"/>
<feature type="domain" description="Ig-like" evidence="1">
    <location>
        <begin position="3168"/>
        <end position="3260"/>
    </location>
</feature>
<evidence type="ECO:0000313" key="3">
    <source>
        <dbReference type="RefSeq" id="XP_014664087.1"/>
    </source>
</evidence>
<feature type="domain" description="Ig-like" evidence="1">
    <location>
        <begin position="1235"/>
        <end position="1326"/>
    </location>
</feature>
<organism evidence="2 3">
    <name type="scientific">Priapulus caudatus</name>
    <name type="common">Priapulid worm</name>
    <dbReference type="NCBI Taxonomy" id="37621"/>
    <lineage>
        <taxon>Eukaryota</taxon>
        <taxon>Metazoa</taxon>
        <taxon>Ecdysozoa</taxon>
        <taxon>Scalidophora</taxon>
        <taxon>Priapulida</taxon>
        <taxon>Priapulimorpha</taxon>
        <taxon>Priapulimorphida</taxon>
        <taxon>Priapulidae</taxon>
        <taxon>Priapulus</taxon>
    </lineage>
</organism>
<dbReference type="SMART" id="SM00409">
    <property type="entry name" value="IG"/>
    <property type="match status" value="30"/>
</dbReference>
<feature type="domain" description="Ig-like" evidence="1">
    <location>
        <begin position="1840"/>
        <end position="1931"/>
    </location>
</feature>
<feature type="domain" description="Ig-like" evidence="1">
    <location>
        <begin position="2382"/>
        <end position="2473"/>
    </location>
</feature>
<dbReference type="SMART" id="SM00408">
    <property type="entry name" value="IGc2"/>
    <property type="match status" value="26"/>
</dbReference>